<name>A0A9N9P646_9GLOM</name>
<accession>A0A9N9P646</accession>
<keyword evidence="2" id="KW-1185">Reference proteome</keyword>
<protein>
    <submittedName>
        <fullName evidence="1">5570_t:CDS:1</fullName>
    </submittedName>
</protein>
<dbReference type="AlphaFoldDB" id="A0A9N9P646"/>
<evidence type="ECO:0000313" key="2">
    <source>
        <dbReference type="Proteomes" id="UP000789396"/>
    </source>
</evidence>
<gene>
    <name evidence="1" type="ORF">RFULGI_LOCUS16415</name>
</gene>
<comment type="caution">
    <text evidence="1">The sequence shown here is derived from an EMBL/GenBank/DDBJ whole genome shotgun (WGS) entry which is preliminary data.</text>
</comment>
<dbReference type="EMBL" id="CAJVPZ010058181">
    <property type="protein sequence ID" value="CAG8787706.1"/>
    <property type="molecule type" value="Genomic_DNA"/>
</dbReference>
<reference evidence="1" key="1">
    <citation type="submission" date="2021-06" db="EMBL/GenBank/DDBJ databases">
        <authorList>
            <person name="Kallberg Y."/>
            <person name="Tangrot J."/>
            <person name="Rosling A."/>
        </authorList>
    </citation>
    <scope>NUCLEOTIDE SEQUENCE</scope>
    <source>
        <strain evidence="1">IN212</strain>
    </source>
</reference>
<feature type="non-terminal residue" evidence="1">
    <location>
        <position position="1"/>
    </location>
</feature>
<evidence type="ECO:0000313" key="1">
    <source>
        <dbReference type="EMBL" id="CAG8787706.1"/>
    </source>
</evidence>
<dbReference type="OrthoDB" id="2477874at2759"/>
<sequence length="83" mass="9606">VKFFQENDIDWNELIEQCDMGFTYENEQIKFADSQAFTIDVTSINPIFDHLYTGTAELKCEQKFDSLFKECLIVNGEITATLP</sequence>
<proteinExistence type="predicted"/>
<dbReference type="Proteomes" id="UP000789396">
    <property type="component" value="Unassembled WGS sequence"/>
</dbReference>
<organism evidence="1 2">
    <name type="scientific">Racocetra fulgida</name>
    <dbReference type="NCBI Taxonomy" id="60492"/>
    <lineage>
        <taxon>Eukaryota</taxon>
        <taxon>Fungi</taxon>
        <taxon>Fungi incertae sedis</taxon>
        <taxon>Mucoromycota</taxon>
        <taxon>Glomeromycotina</taxon>
        <taxon>Glomeromycetes</taxon>
        <taxon>Diversisporales</taxon>
        <taxon>Gigasporaceae</taxon>
        <taxon>Racocetra</taxon>
    </lineage>
</organism>
<feature type="non-terminal residue" evidence="1">
    <location>
        <position position="83"/>
    </location>
</feature>